<sequence length="364" mass="39214">MLNFVNLRARSLCVAVLCVAANVAMAAPPAYRVKPVLPPEWVGNTWLFWYDGLSLNNEGKIVTTVHQAYVPYPSYAVYDKDGKYLRSLGGPTKYGNAWFSGINSYGDVVGSNTHDWGIWQGVVSKDQGFGAAVHGFPDDEYGGYFTAAYGYGLSDNGYVVGWATSSVDQRHRGYVRQPDNSMLEIGTFGGPESDAYAVNNHGVAVGAADLADGSHHAFTYRQGVMKDLGTFGGPSSWAADINNAGQVVGEAQLADGTSRAFLYEKGQMKQIPTPEGASASAAAINRHGWVLGSYTIGDVSTPFLYDGEAVYPVADLLPATEKKTWTLRSVMSINDKGWLLANGYQAGDVHDTVLLLKPTKAQRR</sequence>
<dbReference type="EMBL" id="JBBUTG010000003">
    <property type="protein sequence ID" value="MEK8030413.1"/>
    <property type="molecule type" value="Genomic_DNA"/>
</dbReference>
<keyword evidence="1" id="KW-0732">Signal</keyword>
<dbReference type="RefSeq" id="WP_341424780.1">
    <property type="nucleotide sequence ID" value="NZ_JBBUTG010000003.1"/>
</dbReference>
<dbReference type="NCBIfam" id="TIGR02913">
    <property type="entry name" value="HAF_rpt"/>
    <property type="match status" value="2"/>
</dbReference>
<evidence type="ECO:0000256" key="1">
    <source>
        <dbReference type="SAM" id="SignalP"/>
    </source>
</evidence>
<comment type="caution">
    <text evidence="2">The sequence shown here is derived from an EMBL/GenBank/DDBJ whole genome shotgun (WGS) entry which is preliminary data.</text>
</comment>
<dbReference type="Proteomes" id="UP001371218">
    <property type="component" value="Unassembled WGS sequence"/>
</dbReference>
<dbReference type="InterPro" id="IPR014262">
    <property type="entry name" value="HAF_rpt"/>
</dbReference>
<organism evidence="2 3">
    <name type="scientific">Ideonella lacteola</name>
    <dbReference type="NCBI Taxonomy" id="2984193"/>
    <lineage>
        <taxon>Bacteria</taxon>
        <taxon>Pseudomonadati</taxon>
        <taxon>Pseudomonadota</taxon>
        <taxon>Betaproteobacteria</taxon>
        <taxon>Burkholderiales</taxon>
        <taxon>Sphaerotilaceae</taxon>
        <taxon>Ideonella</taxon>
    </lineage>
</organism>
<feature type="signal peptide" evidence="1">
    <location>
        <begin position="1"/>
        <end position="26"/>
    </location>
</feature>
<evidence type="ECO:0000313" key="3">
    <source>
        <dbReference type="Proteomes" id="UP001371218"/>
    </source>
</evidence>
<feature type="chain" id="PRO_5046748840" description="HAF repeat-containing protein" evidence="1">
    <location>
        <begin position="27"/>
        <end position="364"/>
    </location>
</feature>
<gene>
    <name evidence="2" type="ORF">AACH06_06205</name>
</gene>
<keyword evidence="3" id="KW-1185">Reference proteome</keyword>
<evidence type="ECO:0008006" key="4">
    <source>
        <dbReference type="Google" id="ProtNLM"/>
    </source>
</evidence>
<protein>
    <recommendedName>
        <fullName evidence="4">HAF repeat-containing protein</fullName>
    </recommendedName>
</protein>
<name>A0ABU9BKC3_9BURK</name>
<reference evidence="2 3" key="1">
    <citation type="submission" date="2024-04" db="EMBL/GenBank/DDBJ databases">
        <title>Novel species of the genus Ideonella isolated from streams.</title>
        <authorList>
            <person name="Lu H."/>
        </authorList>
    </citation>
    <scope>NUCLEOTIDE SEQUENCE [LARGE SCALE GENOMIC DNA]</scope>
    <source>
        <strain evidence="2 3">DXS29W</strain>
    </source>
</reference>
<proteinExistence type="predicted"/>
<evidence type="ECO:0000313" key="2">
    <source>
        <dbReference type="EMBL" id="MEK8030413.1"/>
    </source>
</evidence>
<accession>A0ABU9BKC3</accession>